<organism evidence="2 3">
    <name type="scientific">Aeromonas phage PX29</name>
    <dbReference type="NCBI Taxonomy" id="926067"/>
    <lineage>
        <taxon>Viruses</taxon>
        <taxon>Duplodnaviria</taxon>
        <taxon>Heunggongvirae</taxon>
        <taxon>Uroviricota</taxon>
        <taxon>Caudoviricetes</taxon>
        <taxon>Pantevenvirales</taxon>
        <taxon>Straboviridae</taxon>
        <taxon>Angelvirus</taxon>
        <taxon>Angelvirus px29</taxon>
    </lineage>
</organism>
<name>E5DQF6_9CAUD</name>
<dbReference type="RefSeq" id="YP_009011652.1">
    <property type="nucleotide sequence ID" value="NC_023688.1"/>
</dbReference>
<proteinExistence type="predicted"/>
<sequence>MLTVEQIAKVCHETCRCYNLLLGDDSLRSWSESEDWQKESCIIGVKSILQNPDMTPEESHNGWLAVKRADGWKYGEIKDSVLKTHPCVVEYDELPMEQRIKDELFVSIVTSLM</sequence>
<gene>
    <name evidence="2" type="ORF">PX29p223</name>
</gene>
<evidence type="ECO:0000313" key="3">
    <source>
        <dbReference type="Proteomes" id="UP000008726"/>
    </source>
</evidence>
<dbReference type="Proteomes" id="UP000008726">
    <property type="component" value="Segment"/>
</dbReference>
<dbReference type="EMBL" id="GU396103">
    <property type="protein sequence ID" value="ADQ52942.1"/>
    <property type="molecule type" value="Genomic_DNA"/>
</dbReference>
<feature type="domain" description="Ryanodine receptor Ryr" evidence="1">
    <location>
        <begin position="54"/>
        <end position="102"/>
    </location>
</feature>
<dbReference type="InterPro" id="IPR003032">
    <property type="entry name" value="Ryanodine_rcpt"/>
</dbReference>
<protein>
    <recommendedName>
        <fullName evidence="1">Ryanodine receptor Ryr domain-containing protein</fullName>
    </recommendedName>
</protein>
<accession>E5DQF6</accession>
<dbReference type="GeneID" id="18560147"/>
<dbReference type="Pfam" id="PF02026">
    <property type="entry name" value="RyR"/>
    <property type="match status" value="1"/>
</dbReference>
<dbReference type="KEGG" id="vg:18560147"/>
<evidence type="ECO:0000313" key="2">
    <source>
        <dbReference type="EMBL" id="ADQ52942.1"/>
    </source>
</evidence>
<evidence type="ECO:0000259" key="1">
    <source>
        <dbReference type="Pfam" id="PF02026"/>
    </source>
</evidence>
<reference evidence="2 3" key="1">
    <citation type="journal article" date="2010" name="Virol. J.">
        <title>Genomes of the T4-related bacteriophages as windows on microbial genome evolution.</title>
        <authorList>
            <person name="Petrov V.M."/>
            <person name="Ratnayaka S."/>
            <person name="Nolan J.M."/>
            <person name="Miller E.S."/>
            <person name="Karam J.D."/>
        </authorList>
    </citation>
    <scope>NUCLEOTIDE SEQUENCE [LARGE SCALE GENOMIC DNA]</scope>
</reference>
<dbReference type="OrthoDB" id="20923at10239"/>
<dbReference type="Gene3D" id="6.20.350.10">
    <property type="match status" value="1"/>
</dbReference>
<keyword evidence="3" id="KW-1185">Reference proteome</keyword>